<dbReference type="VEuPathDB" id="FungiDB:ASPGLDRAFT_35740"/>
<keyword evidence="1" id="KW-0472">Membrane</keyword>
<keyword evidence="1" id="KW-0812">Transmembrane</keyword>
<dbReference type="EMBL" id="KV878898">
    <property type="protein sequence ID" value="OJJ83708.1"/>
    <property type="molecule type" value="Genomic_DNA"/>
</dbReference>
<dbReference type="GeneID" id="34460858"/>
<keyword evidence="1" id="KW-1133">Transmembrane helix</keyword>
<accession>A0A1L9VIF9</accession>
<dbReference type="RefSeq" id="XP_022400406.1">
    <property type="nucleotide sequence ID" value="XM_022544597.1"/>
</dbReference>
<sequence>MAFSDSRSWGVSLGLRIPALFFNIFSIVCFSYAFPDGMLIWIILFSIVALWSLIDLILLFDYRDLHPGIDLGLDLLSWLILGIMGLIAIGFYFNTTGTAGFDLPDYLLIVLRVGAILAPIAAVFHLVLFVRACIHMHQRRREGKKLNYKISEDNRI</sequence>
<feature type="transmembrane region" description="Helical" evidence="1">
    <location>
        <begin position="12"/>
        <end position="33"/>
    </location>
</feature>
<proteinExistence type="predicted"/>
<dbReference type="AlphaFoldDB" id="A0A1L9VIF9"/>
<protein>
    <recommendedName>
        <fullName evidence="4">MARVEL domain-containing protein</fullName>
    </recommendedName>
</protein>
<evidence type="ECO:0000313" key="3">
    <source>
        <dbReference type="Proteomes" id="UP000184300"/>
    </source>
</evidence>
<evidence type="ECO:0000256" key="1">
    <source>
        <dbReference type="SAM" id="Phobius"/>
    </source>
</evidence>
<reference evidence="3" key="1">
    <citation type="journal article" date="2017" name="Genome Biol.">
        <title>Comparative genomics reveals high biological diversity and specific adaptations in the industrially and medically important fungal genus Aspergillus.</title>
        <authorList>
            <person name="de Vries R.P."/>
            <person name="Riley R."/>
            <person name="Wiebenga A."/>
            <person name="Aguilar-Osorio G."/>
            <person name="Amillis S."/>
            <person name="Uchima C.A."/>
            <person name="Anderluh G."/>
            <person name="Asadollahi M."/>
            <person name="Askin M."/>
            <person name="Barry K."/>
            <person name="Battaglia E."/>
            <person name="Bayram O."/>
            <person name="Benocci T."/>
            <person name="Braus-Stromeyer S.A."/>
            <person name="Caldana C."/>
            <person name="Canovas D."/>
            <person name="Cerqueira G.C."/>
            <person name="Chen F."/>
            <person name="Chen W."/>
            <person name="Choi C."/>
            <person name="Clum A."/>
            <person name="Dos Santos R.A."/>
            <person name="Damasio A.R."/>
            <person name="Diallinas G."/>
            <person name="Emri T."/>
            <person name="Fekete E."/>
            <person name="Flipphi M."/>
            <person name="Freyberg S."/>
            <person name="Gallo A."/>
            <person name="Gournas C."/>
            <person name="Habgood R."/>
            <person name="Hainaut M."/>
            <person name="Harispe M.L."/>
            <person name="Henrissat B."/>
            <person name="Hilden K.S."/>
            <person name="Hope R."/>
            <person name="Hossain A."/>
            <person name="Karabika E."/>
            <person name="Karaffa L."/>
            <person name="Karanyi Z."/>
            <person name="Krasevec N."/>
            <person name="Kuo A."/>
            <person name="Kusch H."/>
            <person name="LaButti K."/>
            <person name="Lagendijk E.L."/>
            <person name="Lapidus A."/>
            <person name="Levasseur A."/>
            <person name="Lindquist E."/>
            <person name="Lipzen A."/>
            <person name="Logrieco A.F."/>
            <person name="MacCabe A."/>
            <person name="Maekelae M.R."/>
            <person name="Malavazi I."/>
            <person name="Melin P."/>
            <person name="Meyer V."/>
            <person name="Mielnichuk N."/>
            <person name="Miskei M."/>
            <person name="Molnar A.P."/>
            <person name="Mule G."/>
            <person name="Ngan C.Y."/>
            <person name="Orejas M."/>
            <person name="Orosz E."/>
            <person name="Ouedraogo J.P."/>
            <person name="Overkamp K.M."/>
            <person name="Park H.-S."/>
            <person name="Perrone G."/>
            <person name="Piumi F."/>
            <person name="Punt P.J."/>
            <person name="Ram A.F."/>
            <person name="Ramon A."/>
            <person name="Rauscher S."/>
            <person name="Record E."/>
            <person name="Riano-Pachon D.M."/>
            <person name="Robert V."/>
            <person name="Roehrig J."/>
            <person name="Ruller R."/>
            <person name="Salamov A."/>
            <person name="Salih N.S."/>
            <person name="Samson R.A."/>
            <person name="Sandor E."/>
            <person name="Sanguinetti M."/>
            <person name="Schuetze T."/>
            <person name="Sepcic K."/>
            <person name="Shelest E."/>
            <person name="Sherlock G."/>
            <person name="Sophianopoulou V."/>
            <person name="Squina F.M."/>
            <person name="Sun H."/>
            <person name="Susca A."/>
            <person name="Todd R.B."/>
            <person name="Tsang A."/>
            <person name="Unkles S.E."/>
            <person name="van de Wiele N."/>
            <person name="van Rossen-Uffink D."/>
            <person name="Oliveira J.V."/>
            <person name="Vesth T.C."/>
            <person name="Visser J."/>
            <person name="Yu J.-H."/>
            <person name="Zhou M."/>
            <person name="Andersen M.R."/>
            <person name="Archer D.B."/>
            <person name="Baker S.E."/>
            <person name="Benoit I."/>
            <person name="Brakhage A.A."/>
            <person name="Braus G.H."/>
            <person name="Fischer R."/>
            <person name="Frisvad J.C."/>
            <person name="Goldman G.H."/>
            <person name="Houbraken J."/>
            <person name="Oakley B."/>
            <person name="Pocsi I."/>
            <person name="Scazzocchio C."/>
            <person name="Seiboth B."/>
            <person name="vanKuyk P.A."/>
            <person name="Wortman J."/>
            <person name="Dyer P.S."/>
            <person name="Grigoriev I.V."/>
        </authorList>
    </citation>
    <scope>NUCLEOTIDE SEQUENCE [LARGE SCALE GENOMIC DNA]</scope>
    <source>
        <strain evidence="3">CBS 516.65</strain>
    </source>
</reference>
<feature type="transmembrane region" description="Helical" evidence="1">
    <location>
        <begin position="39"/>
        <end position="60"/>
    </location>
</feature>
<feature type="transmembrane region" description="Helical" evidence="1">
    <location>
        <begin position="106"/>
        <end position="134"/>
    </location>
</feature>
<name>A0A1L9VIF9_ASPGL</name>
<feature type="transmembrane region" description="Helical" evidence="1">
    <location>
        <begin position="72"/>
        <end position="94"/>
    </location>
</feature>
<organism evidence="2 3">
    <name type="scientific">Aspergillus glaucus CBS 516.65</name>
    <dbReference type="NCBI Taxonomy" id="1160497"/>
    <lineage>
        <taxon>Eukaryota</taxon>
        <taxon>Fungi</taxon>
        <taxon>Dikarya</taxon>
        <taxon>Ascomycota</taxon>
        <taxon>Pezizomycotina</taxon>
        <taxon>Eurotiomycetes</taxon>
        <taxon>Eurotiomycetidae</taxon>
        <taxon>Eurotiales</taxon>
        <taxon>Aspergillaceae</taxon>
        <taxon>Aspergillus</taxon>
        <taxon>Aspergillus subgen. Aspergillus</taxon>
    </lineage>
</organism>
<dbReference type="OrthoDB" id="4494999at2759"/>
<evidence type="ECO:0000313" key="2">
    <source>
        <dbReference type="EMBL" id="OJJ83708.1"/>
    </source>
</evidence>
<gene>
    <name evidence="2" type="ORF">ASPGLDRAFT_35740</name>
</gene>
<dbReference type="Proteomes" id="UP000184300">
    <property type="component" value="Unassembled WGS sequence"/>
</dbReference>
<keyword evidence="3" id="KW-1185">Reference proteome</keyword>
<evidence type="ECO:0008006" key="4">
    <source>
        <dbReference type="Google" id="ProtNLM"/>
    </source>
</evidence>